<dbReference type="EMBL" id="UZAM01018918">
    <property type="protein sequence ID" value="VDP52004.1"/>
    <property type="molecule type" value="Genomic_DNA"/>
</dbReference>
<reference evidence="1 2" key="2">
    <citation type="submission" date="2018-11" db="EMBL/GenBank/DDBJ databases">
        <authorList>
            <consortium name="Pathogen Informatics"/>
        </authorList>
    </citation>
    <scope>NUCLEOTIDE SEQUENCE [LARGE SCALE GENOMIC DNA]</scope>
</reference>
<evidence type="ECO:0000313" key="3">
    <source>
        <dbReference type="WBParaSite" id="SBAD_0001322401-mRNA-1"/>
    </source>
</evidence>
<sequence length="124" mass="13342">MHPSGTWEGEINGHVGHFPFTYIEFEDDVVDTAEVTSSGADDQVSKEESWHKAVFRKRTTGQTKEGCRCQAIFSEATLSGECTAATDISSGISLISQLRSFAACNVSNTAFFSSISVAKAQLLA</sequence>
<evidence type="ECO:0000313" key="1">
    <source>
        <dbReference type="EMBL" id="VDP52004.1"/>
    </source>
</evidence>
<proteinExistence type="predicted"/>
<name>A0A183JAB3_9BILA</name>
<organism evidence="3">
    <name type="scientific">Soboliphyme baturini</name>
    <dbReference type="NCBI Taxonomy" id="241478"/>
    <lineage>
        <taxon>Eukaryota</taxon>
        <taxon>Metazoa</taxon>
        <taxon>Ecdysozoa</taxon>
        <taxon>Nematoda</taxon>
        <taxon>Enoplea</taxon>
        <taxon>Dorylaimia</taxon>
        <taxon>Dioctophymatida</taxon>
        <taxon>Dioctophymatoidea</taxon>
        <taxon>Soboliphymatidae</taxon>
        <taxon>Soboliphyme</taxon>
    </lineage>
</organism>
<dbReference type="AlphaFoldDB" id="A0A183JAB3"/>
<dbReference type="SUPFAM" id="SSF50044">
    <property type="entry name" value="SH3-domain"/>
    <property type="match status" value="1"/>
</dbReference>
<dbReference type="WBParaSite" id="SBAD_0001322401-mRNA-1">
    <property type="protein sequence ID" value="SBAD_0001322401-mRNA-1"/>
    <property type="gene ID" value="SBAD_0001322401"/>
</dbReference>
<evidence type="ECO:0000313" key="2">
    <source>
        <dbReference type="Proteomes" id="UP000270296"/>
    </source>
</evidence>
<gene>
    <name evidence="1" type="ORF">SBAD_LOCUS12811</name>
</gene>
<dbReference type="InterPro" id="IPR036028">
    <property type="entry name" value="SH3-like_dom_sf"/>
</dbReference>
<keyword evidence="2" id="KW-1185">Reference proteome</keyword>
<accession>A0A183JAB3</accession>
<dbReference type="OrthoDB" id="9204160at2759"/>
<dbReference type="Proteomes" id="UP000270296">
    <property type="component" value="Unassembled WGS sequence"/>
</dbReference>
<dbReference type="Gene3D" id="2.30.30.40">
    <property type="entry name" value="SH3 Domains"/>
    <property type="match status" value="1"/>
</dbReference>
<reference evidence="3" key="1">
    <citation type="submission" date="2016-06" db="UniProtKB">
        <authorList>
            <consortium name="WormBaseParasite"/>
        </authorList>
    </citation>
    <scope>IDENTIFICATION</scope>
</reference>
<protein>
    <submittedName>
        <fullName evidence="3">SH3 domain-containing protein</fullName>
    </submittedName>
</protein>